<dbReference type="Proteomes" id="UP000431401">
    <property type="component" value="Unassembled WGS sequence"/>
</dbReference>
<dbReference type="InterPro" id="IPR019639">
    <property type="entry name" value="DUF2505"/>
</dbReference>
<gene>
    <name evidence="1" type="ORF">NRB56_58580</name>
</gene>
<accession>A0A7K0DWV4</accession>
<proteinExistence type="predicted"/>
<evidence type="ECO:0000313" key="2">
    <source>
        <dbReference type="Proteomes" id="UP000431401"/>
    </source>
</evidence>
<evidence type="ECO:0008006" key="3">
    <source>
        <dbReference type="Google" id="ProtNLM"/>
    </source>
</evidence>
<keyword evidence="2" id="KW-1185">Reference proteome</keyword>
<comment type="caution">
    <text evidence="1">The sequence shown here is derived from an EMBL/GenBank/DDBJ whole genome shotgun (WGS) entry which is preliminary data.</text>
</comment>
<dbReference type="SUPFAM" id="SSF55961">
    <property type="entry name" value="Bet v1-like"/>
    <property type="match status" value="1"/>
</dbReference>
<sequence>MSRKFCFTVSYRVPVEQLHRAILTDELWRARFATAPTATLELSRPDGPGTVRIQMTERARPDKIPSVVKRVLNTELVLERVDNWGPLADGTASGTFTGTAKGIATEMDGAYVLRPTATGSEIEVTGLVAVTVPLVGGMIEPLAEQLLHRVLNSERKFVEQQFEAAATA</sequence>
<dbReference type="OrthoDB" id="5178774at2"/>
<dbReference type="AlphaFoldDB" id="A0A7K0DWV4"/>
<dbReference type="Pfam" id="PF10698">
    <property type="entry name" value="DUF2505"/>
    <property type="match status" value="1"/>
</dbReference>
<evidence type="ECO:0000313" key="1">
    <source>
        <dbReference type="EMBL" id="MQY30260.1"/>
    </source>
</evidence>
<dbReference type="EMBL" id="WEGI01000013">
    <property type="protein sequence ID" value="MQY30260.1"/>
    <property type="molecule type" value="Genomic_DNA"/>
</dbReference>
<name>A0A7K0DWV4_9NOCA</name>
<organism evidence="1 2">
    <name type="scientific">Nocardia aurantia</name>
    <dbReference type="NCBI Taxonomy" id="2585199"/>
    <lineage>
        <taxon>Bacteria</taxon>
        <taxon>Bacillati</taxon>
        <taxon>Actinomycetota</taxon>
        <taxon>Actinomycetes</taxon>
        <taxon>Mycobacteriales</taxon>
        <taxon>Nocardiaceae</taxon>
        <taxon>Nocardia</taxon>
    </lineage>
</organism>
<protein>
    <recommendedName>
        <fullName evidence="3">DUF2505 domain-containing protein</fullName>
    </recommendedName>
</protein>
<reference evidence="1 2" key="1">
    <citation type="submission" date="2019-10" db="EMBL/GenBank/DDBJ databases">
        <title>Nocardia macrotermitis sp. nov. and Nocardia aurantia sp. nov., isolated from the gut of fungus growing-termite Macrotermes natalensis.</title>
        <authorList>
            <person name="Benndorf R."/>
            <person name="Schwitalla J."/>
            <person name="Martin K."/>
            <person name="De Beer W."/>
            <person name="Kaster A.-K."/>
            <person name="Vollmers J."/>
            <person name="Poulsen M."/>
            <person name="Beemelmanns C."/>
        </authorList>
    </citation>
    <scope>NUCLEOTIDE SEQUENCE [LARGE SCALE GENOMIC DNA]</scope>
    <source>
        <strain evidence="1 2">RB56</strain>
    </source>
</reference>